<dbReference type="Pfam" id="PF12794">
    <property type="entry name" value="MscS_TM"/>
    <property type="match status" value="1"/>
</dbReference>
<gene>
    <name evidence="14" type="ORF">HG15A2_13480</name>
</gene>
<dbReference type="GO" id="GO:0008381">
    <property type="term" value="F:mechanosensitive monoatomic ion channel activity"/>
    <property type="evidence" value="ECO:0007669"/>
    <property type="project" value="UniProtKB-ARBA"/>
</dbReference>
<dbReference type="InterPro" id="IPR010920">
    <property type="entry name" value="LSM_dom_sf"/>
</dbReference>
<keyword evidence="4 9" id="KW-0812">Transmembrane</keyword>
<evidence type="ECO:0000256" key="2">
    <source>
        <dbReference type="ARBA" id="ARBA00008017"/>
    </source>
</evidence>
<evidence type="ECO:0000313" key="14">
    <source>
        <dbReference type="EMBL" id="QDS98076.1"/>
    </source>
</evidence>
<name>A0A517MT67_9BACT</name>
<dbReference type="Pfam" id="PF21082">
    <property type="entry name" value="MS_channel_3rd"/>
    <property type="match status" value="1"/>
</dbReference>
<dbReference type="SUPFAM" id="SSF82689">
    <property type="entry name" value="Mechanosensitive channel protein MscS (YggB), C-terminal domain"/>
    <property type="match status" value="1"/>
</dbReference>
<dbReference type="InterPro" id="IPR011014">
    <property type="entry name" value="MscS_channel_TM-2"/>
</dbReference>
<dbReference type="PANTHER" id="PTHR30347:SF1">
    <property type="entry name" value="MECHANOSENSITIVE CHANNEL MSCK"/>
    <property type="match status" value="1"/>
</dbReference>
<feature type="signal peptide" evidence="10">
    <location>
        <begin position="1"/>
        <end position="36"/>
    </location>
</feature>
<feature type="transmembrane region" description="Helical" evidence="9">
    <location>
        <begin position="575"/>
        <end position="602"/>
    </location>
</feature>
<evidence type="ECO:0000256" key="1">
    <source>
        <dbReference type="ARBA" id="ARBA00004651"/>
    </source>
</evidence>
<keyword evidence="7" id="KW-0175">Coiled coil</keyword>
<evidence type="ECO:0000259" key="13">
    <source>
        <dbReference type="Pfam" id="PF21082"/>
    </source>
</evidence>
<feature type="transmembrane region" description="Helical" evidence="9">
    <location>
        <begin position="765"/>
        <end position="782"/>
    </location>
</feature>
<feature type="coiled-coil region" evidence="7">
    <location>
        <begin position="233"/>
        <end position="298"/>
    </location>
</feature>
<evidence type="ECO:0000256" key="9">
    <source>
        <dbReference type="SAM" id="Phobius"/>
    </source>
</evidence>
<feature type="domain" description="Mechanosensitive ion channel MscS" evidence="11">
    <location>
        <begin position="975"/>
        <end position="1040"/>
    </location>
</feature>
<reference evidence="14 15" key="1">
    <citation type="submission" date="2019-02" db="EMBL/GenBank/DDBJ databases">
        <title>Deep-cultivation of Planctomycetes and their phenomic and genomic characterization uncovers novel biology.</title>
        <authorList>
            <person name="Wiegand S."/>
            <person name="Jogler M."/>
            <person name="Boedeker C."/>
            <person name="Pinto D."/>
            <person name="Vollmers J."/>
            <person name="Rivas-Marin E."/>
            <person name="Kohn T."/>
            <person name="Peeters S.H."/>
            <person name="Heuer A."/>
            <person name="Rast P."/>
            <person name="Oberbeckmann S."/>
            <person name="Bunk B."/>
            <person name="Jeske O."/>
            <person name="Meyerdierks A."/>
            <person name="Storesund J.E."/>
            <person name="Kallscheuer N."/>
            <person name="Luecker S."/>
            <person name="Lage O.M."/>
            <person name="Pohl T."/>
            <person name="Merkel B.J."/>
            <person name="Hornburger P."/>
            <person name="Mueller R.-W."/>
            <person name="Bruemmer F."/>
            <person name="Labrenz M."/>
            <person name="Spormann A.M."/>
            <person name="Op den Camp H."/>
            <person name="Overmann J."/>
            <person name="Amann R."/>
            <person name="Jetten M.S.M."/>
            <person name="Mascher T."/>
            <person name="Medema M.H."/>
            <person name="Devos D.P."/>
            <person name="Kaster A.-K."/>
            <person name="Ovreas L."/>
            <person name="Rohde M."/>
            <person name="Galperin M.Y."/>
            <person name="Jogler C."/>
        </authorList>
    </citation>
    <scope>NUCLEOTIDE SEQUENCE [LARGE SCALE GENOMIC DNA]</scope>
    <source>
        <strain evidence="14 15">HG15A2</strain>
    </source>
</reference>
<feature type="coiled-coil region" evidence="7">
    <location>
        <begin position="72"/>
        <end position="174"/>
    </location>
</feature>
<dbReference type="Gene3D" id="2.30.30.60">
    <property type="match status" value="1"/>
</dbReference>
<accession>A0A517MT67</accession>
<feature type="transmembrane region" description="Helical" evidence="9">
    <location>
        <begin position="692"/>
        <end position="710"/>
    </location>
</feature>
<dbReference type="AlphaFoldDB" id="A0A517MT67"/>
<dbReference type="Pfam" id="PF00924">
    <property type="entry name" value="MS_channel_2nd"/>
    <property type="match status" value="1"/>
</dbReference>
<evidence type="ECO:0000259" key="11">
    <source>
        <dbReference type="Pfam" id="PF00924"/>
    </source>
</evidence>
<evidence type="ECO:0000256" key="10">
    <source>
        <dbReference type="SAM" id="SignalP"/>
    </source>
</evidence>
<dbReference type="InterPro" id="IPR023408">
    <property type="entry name" value="MscS_beta-dom_sf"/>
</dbReference>
<dbReference type="InterPro" id="IPR006686">
    <property type="entry name" value="MscS_channel_CS"/>
</dbReference>
<organism evidence="14 15">
    <name type="scientific">Adhaeretor mobilis</name>
    <dbReference type="NCBI Taxonomy" id="1930276"/>
    <lineage>
        <taxon>Bacteria</taxon>
        <taxon>Pseudomonadati</taxon>
        <taxon>Planctomycetota</taxon>
        <taxon>Planctomycetia</taxon>
        <taxon>Pirellulales</taxon>
        <taxon>Lacipirellulaceae</taxon>
        <taxon>Adhaeretor</taxon>
    </lineage>
</organism>
<dbReference type="Proteomes" id="UP000319852">
    <property type="component" value="Chromosome"/>
</dbReference>
<keyword evidence="15" id="KW-1185">Reference proteome</keyword>
<dbReference type="Gene3D" id="1.10.287.1260">
    <property type="match status" value="1"/>
</dbReference>
<comment type="similarity">
    <text evidence="2">Belongs to the MscS (TC 1.A.23) family.</text>
</comment>
<evidence type="ECO:0000256" key="5">
    <source>
        <dbReference type="ARBA" id="ARBA00022989"/>
    </source>
</evidence>
<feature type="transmembrane region" description="Helical" evidence="9">
    <location>
        <begin position="926"/>
        <end position="947"/>
    </location>
</feature>
<keyword evidence="10" id="KW-0732">Signal</keyword>
<feature type="domain" description="Mechanosensitive ion channel inner membrane" evidence="12">
    <location>
        <begin position="539"/>
        <end position="870"/>
    </location>
</feature>
<evidence type="ECO:0000256" key="3">
    <source>
        <dbReference type="ARBA" id="ARBA00022475"/>
    </source>
</evidence>
<comment type="subcellular location">
    <subcellularLocation>
        <location evidence="1">Cell membrane</location>
        <topology evidence="1">Multi-pass membrane protein</topology>
    </subcellularLocation>
</comment>
<feature type="transmembrane region" description="Helical" evidence="9">
    <location>
        <begin position="731"/>
        <end position="753"/>
    </location>
</feature>
<protein>
    <submittedName>
        <fullName evidence="14">Putative MscS family protein.1</fullName>
    </submittedName>
</protein>
<feature type="chain" id="PRO_5022021542" evidence="10">
    <location>
        <begin position="37"/>
        <end position="1167"/>
    </location>
</feature>
<dbReference type="GO" id="GO:0005886">
    <property type="term" value="C:plasma membrane"/>
    <property type="evidence" value="ECO:0007669"/>
    <property type="project" value="UniProtKB-SubCell"/>
</dbReference>
<dbReference type="SUPFAM" id="SSF82861">
    <property type="entry name" value="Mechanosensitive channel protein MscS (YggB), transmembrane region"/>
    <property type="match status" value="1"/>
</dbReference>
<sequence length="1167" mass="128318" precursor="true">MLARPYRHGRAQPAMRSLLFLLLLSALFTEASALHAAEEFEGSPAVAQADQPVPTPEEPSADEPLAFTAEGISESLKELKAKAIEADKLSEETRTEVAELCDKALAKIAEKEKLEAAAAALQKELDEAGEKLESLQKESSEIHAEPSDLAQLNAEELRGKLSAADLQVSSAREKVQKVAAEIERRAARRLVLPDLLAKCREQLDKNVPVQKEAAASVPPLLKQARGLYQAARLSFLQQELQWLEQENRTYEATGRLSLAKRDAAEKQLQLASEQLKHVQELNAKSQRIEAKRQATEARRTAVNAHPAVKEAATLNAVLAEKNQTLVRRMQLVAKRIAAARELGQTMKRRLGDVKKQAEFAENSPAIGVMLRSQQDQMPELGSLRERLRTRPLEISQLSLDVYEWEVQRNRALNVDKAVEEAVVAFEASSSDTLPEEVIAELRLVLNSRVEILAELFSNSGDCVTDLEKVNTEEAKVVKVTEELQSFIAEQVLWVRSAPTLSLEDVDFTNTFWSSVPGRLNQTKQLVANLLADAKQNSHWWAMATCVTLVLLVGRRKVRSILRANGELAAKPSATLFRPTIVASLATLFLAATVPVVCGFIGWRLCRTSDGFACAAGWSLVWFAAAYAMLNLVRHASRSSGLGTNHFGWDARALSAIRHSMRSLELIALPLLAIAVGVEIAGDEQTINSIGRLSLISALVVIGVICFRLLRPRGPLASSLASTSKNSWRTRFVSLIPPLATLAILGLLAATISGYHYTAMQLTRRVFGSCVFVFAFLALRSLLMRWLLVSYRRVAIQQARAKRKALLEAQESKTADQKAVEVETHFNLGDINQQARNLVGVGVGLAFAFTMLWNWSEVLPALGVLDHVELWTSGLAPSDSDVGTVFVTLADVLLAFGIFGFTWFAGRNLPGLLEIAVLQKLPLDAGARYAASSVTRYMIMVVGIALGVRQLGVGWQSVQWLVAAMTVGLGFGLQEIFANFVSGIILLFERPARVGDTVTIGEITGTVTKIRIRATTIVDWDNKELIVPNKDFITGNLVNWTLTTPSLRLIVKVGIAYGSDTRLATKLLYQVATENPNVLASPEPFVMFDAFGESSLNFELRVFVNDLTMYRRLKHDLHLLIDDLFKQHNIEIAFPQCDLHLKTLPAAAHKIFAGATETHAQDPENIAA</sequence>
<dbReference type="SUPFAM" id="SSF50182">
    <property type="entry name" value="Sm-like ribonucleoproteins"/>
    <property type="match status" value="1"/>
</dbReference>
<dbReference type="InterPro" id="IPR052702">
    <property type="entry name" value="MscS-like_channel"/>
</dbReference>
<feature type="transmembrane region" description="Helical" evidence="9">
    <location>
        <begin position="884"/>
        <end position="905"/>
    </location>
</feature>
<evidence type="ECO:0000313" key="15">
    <source>
        <dbReference type="Proteomes" id="UP000319852"/>
    </source>
</evidence>
<keyword evidence="6 9" id="KW-0472">Membrane</keyword>
<dbReference type="InterPro" id="IPR049278">
    <property type="entry name" value="MS_channel_C"/>
</dbReference>
<keyword evidence="5 9" id="KW-1133">Transmembrane helix</keyword>
<keyword evidence="3" id="KW-1003">Cell membrane</keyword>
<evidence type="ECO:0000256" key="7">
    <source>
        <dbReference type="SAM" id="Coils"/>
    </source>
</evidence>
<evidence type="ECO:0000259" key="12">
    <source>
        <dbReference type="Pfam" id="PF12794"/>
    </source>
</evidence>
<proteinExistence type="inferred from homology"/>
<dbReference type="EMBL" id="CP036263">
    <property type="protein sequence ID" value="QDS98076.1"/>
    <property type="molecule type" value="Genomic_DNA"/>
</dbReference>
<dbReference type="InterPro" id="IPR011066">
    <property type="entry name" value="MscS_channel_C_sf"/>
</dbReference>
<feature type="region of interest" description="Disordered" evidence="8">
    <location>
        <begin position="42"/>
        <end position="63"/>
    </location>
</feature>
<dbReference type="PROSITE" id="PS01246">
    <property type="entry name" value="UPF0003"/>
    <property type="match status" value="1"/>
</dbReference>
<feature type="domain" description="Mechanosensitive ion channel MscS C-terminal" evidence="13">
    <location>
        <begin position="1050"/>
        <end position="1131"/>
    </location>
</feature>
<dbReference type="InterPro" id="IPR006685">
    <property type="entry name" value="MscS_channel_2nd"/>
</dbReference>
<evidence type="ECO:0000256" key="6">
    <source>
        <dbReference type="ARBA" id="ARBA00023136"/>
    </source>
</evidence>
<feature type="transmembrane region" description="Helical" evidence="9">
    <location>
        <begin position="837"/>
        <end position="855"/>
    </location>
</feature>
<feature type="transmembrane region" description="Helical" evidence="9">
    <location>
        <begin position="614"/>
        <end position="632"/>
    </location>
</feature>
<feature type="transmembrane region" description="Helical" evidence="9">
    <location>
        <begin position="959"/>
        <end position="987"/>
    </location>
</feature>
<evidence type="ECO:0000256" key="8">
    <source>
        <dbReference type="SAM" id="MobiDB-lite"/>
    </source>
</evidence>
<dbReference type="Gene3D" id="3.30.70.100">
    <property type="match status" value="1"/>
</dbReference>
<dbReference type="KEGG" id="amob:HG15A2_13480"/>
<dbReference type="PANTHER" id="PTHR30347">
    <property type="entry name" value="POTASSIUM CHANNEL RELATED"/>
    <property type="match status" value="1"/>
</dbReference>
<dbReference type="InterPro" id="IPR025692">
    <property type="entry name" value="MscS_IM_dom1"/>
</dbReference>
<evidence type="ECO:0000256" key="4">
    <source>
        <dbReference type="ARBA" id="ARBA00022692"/>
    </source>
</evidence>